<comment type="caution">
    <text evidence="1">The sequence shown here is derived from an EMBL/GenBank/DDBJ whole genome shotgun (WGS) entry which is preliminary data.</text>
</comment>
<proteinExistence type="predicted"/>
<dbReference type="AlphaFoldDB" id="A0A4C1WCZ8"/>
<reference evidence="1 2" key="1">
    <citation type="journal article" date="2019" name="Commun. Biol.">
        <title>The bagworm genome reveals a unique fibroin gene that provides high tensile strength.</title>
        <authorList>
            <person name="Kono N."/>
            <person name="Nakamura H."/>
            <person name="Ohtoshi R."/>
            <person name="Tomita M."/>
            <person name="Numata K."/>
            <person name="Arakawa K."/>
        </authorList>
    </citation>
    <scope>NUCLEOTIDE SEQUENCE [LARGE SCALE GENOMIC DNA]</scope>
</reference>
<evidence type="ECO:0000313" key="1">
    <source>
        <dbReference type="EMBL" id="GBP48352.1"/>
    </source>
</evidence>
<organism evidence="1 2">
    <name type="scientific">Eumeta variegata</name>
    <name type="common">Bagworm moth</name>
    <name type="synonym">Eumeta japonica</name>
    <dbReference type="NCBI Taxonomy" id="151549"/>
    <lineage>
        <taxon>Eukaryota</taxon>
        <taxon>Metazoa</taxon>
        <taxon>Ecdysozoa</taxon>
        <taxon>Arthropoda</taxon>
        <taxon>Hexapoda</taxon>
        <taxon>Insecta</taxon>
        <taxon>Pterygota</taxon>
        <taxon>Neoptera</taxon>
        <taxon>Endopterygota</taxon>
        <taxon>Lepidoptera</taxon>
        <taxon>Glossata</taxon>
        <taxon>Ditrysia</taxon>
        <taxon>Tineoidea</taxon>
        <taxon>Psychidae</taxon>
        <taxon>Oiketicinae</taxon>
        <taxon>Eumeta</taxon>
    </lineage>
</organism>
<name>A0A4C1WCZ8_EUMVA</name>
<dbReference type="EMBL" id="BGZK01000522">
    <property type="protein sequence ID" value="GBP48352.1"/>
    <property type="molecule type" value="Genomic_DNA"/>
</dbReference>
<sequence length="72" mass="8063">MQLQAGARSRCGRPCAGAASRYYFTAGPTDYTPVSTRGQRRRLEGRWADRPRDNATAFYSLTSAVSIRRVHL</sequence>
<accession>A0A4C1WCZ8</accession>
<evidence type="ECO:0000313" key="2">
    <source>
        <dbReference type="Proteomes" id="UP000299102"/>
    </source>
</evidence>
<dbReference type="Proteomes" id="UP000299102">
    <property type="component" value="Unassembled WGS sequence"/>
</dbReference>
<keyword evidence="2" id="KW-1185">Reference proteome</keyword>
<protein>
    <submittedName>
        <fullName evidence="1">Uncharacterized protein</fullName>
    </submittedName>
</protein>
<gene>
    <name evidence="1" type="ORF">EVAR_96390_1</name>
</gene>